<reference evidence="2" key="1">
    <citation type="submission" date="2021-01" db="EMBL/GenBank/DDBJ databases">
        <authorList>
            <person name="Zahm M."/>
            <person name="Roques C."/>
            <person name="Cabau C."/>
            <person name="Klopp C."/>
            <person name="Donnadieu C."/>
            <person name="Jouanno E."/>
            <person name="Lampietro C."/>
            <person name="Louis A."/>
            <person name="Herpin A."/>
            <person name="Echchiki A."/>
            <person name="Berthelot C."/>
            <person name="Parey E."/>
            <person name="Roest-Crollius H."/>
            <person name="Braasch I."/>
            <person name="Postlethwait J."/>
            <person name="Bobe J."/>
            <person name="Montfort J."/>
            <person name="Bouchez O."/>
            <person name="Begum T."/>
            <person name="Mejri S."/>
            <person name="Adams A."/>
            <person name="Chen W.-J."/>
            <person name="Guiguen Y."/>
        </authorList>
    </citation>
    <scope>NUCLEOTIDE SEQUENCE</scope>
    <source>
        <tissue evidence="2">Blood</tissue>
    </source>
</reference>
<proteinExistence type="predicted"/>
<evidence type="ECO:0000313" key="2">
    <source>
        <dbReference type="EMBL" id="KAI1893179.1"/>
    </source>
</evidence>
<protein>
    <submittedName>
        <fullName evidence="2">Uncharacterized protein</fullName>
    </submittedName>
</protein>
<evidence type="ECO:0000256" key="1">
    <source>
        <dbReference type="SAM" id="MobiDB-lite"/>
    </source>
</evidence>
<evidence type="ECO:0000313" key="3">
    <source>
        <dbReference type="Proteomes" id="UP000829720"/>
    </source>
</evidence>
<sequence>MGAGASAEDKKSKELEKQLQEDADKDSKTVKLLLLEALRRICSPLLMFQLMDSVVSYGDLKHGVRWTSALFLTAASSNLRIMAEPQRGMARDGRSSSR</sequence>
<comment type="caution">
    <text evidence="2">The sequence shown here is derived from an EMBL/GenBank/DDBJ whole genome shotgun (WGS) entry which is preliminary data.</text>
</comment>
<accession>A0A8T3D6F9</accession>
<feature type="region of interest" description="Disordered" evidence="1">
    <location>
        <begin position="1"/>
        <end position="26"/>
    </location>
</feature>
<dbReference type="EMBL" id="JAERUA010000012">
    <property type="protein sequence ID" value="KAI1893179.1"/>
    <property type="molecule type" value="Genomic_DNA"/>
</dbReference>
<dbReference type="AlphaFoldDB" id="A0A8T3D6F9"/>
<organism evidence="2 3">
    <name type="scientific">Albula goreensis</name>
    <dbReference type="NCBI Taxonomy" id="1534307"/>
    <lineage>
        <taxon>Eukaryota</taxon>
        <taxon>Metazoa</taxon>
        <taxon>Chordata</taxon>
        <taxon>Craniata</taxon>
        <taxon>Vertebrata</taxon>
        <taxon>Euteleostomi</taxon>
        <taxon>Actinopterygii</taxon>
        <taxon>Neopterygii</taxon>
        <taxon>Teleostei</taxon>
        <taxon>Albuliformes</taxon>
        <taxon>Albulidae</taxon>
        <taxon>Albula</taxon>
    </lineage>
</organism>
<dbReference type="Proteomes" id="UP000829720">
    <property type="component" value="Unassembled WGS sequence"/>
</dbReference>
<feature type="compositionally biased region" description="Basic and acidic residues" evidence="1">
    <location>
        <begin position="7"/>
        <end position="26"/>
    </location>
</feature>
<gene>
    <name evidence="2" type="ORF">AGOR_G00141240</name>
</gene>
<name>A0A8T3D6F9_9TELE</name>
<keyword evidence="3" id="KW-1185">Reference proteome</keyword>